<feature type="compositionally biased region" description="Basic and acidic residues" evidence="9">
    <location>
        <begin position="767"/>
        <end position="780"/>
    </location>
</feature>
<feature type="region of interest" description="Disordered" evidence="9">
    <location>
        <begin position="353"/>
        <end position="376"/>
    </location>
</feature>
<dbReference type="Proteomes" id="UP000075885">
    <property type="component" value="Unassembled WGS sequence"/>
</dbReference>
<dbReference type="InterPro" id="IPR043519">
    <property type="entry name" value="NT_sf"/>
</dbReference>
<dbReference type="PANTHER" id="PTHR12271:SF40">
    <property type="entry name" value="POLY(A) RNA POLYMERASE GLD2"/>
    <property type="match status" value="1"/>
</dbReference>
<feature type="region of interest" description="Disordered" evidence="9">
    <location>
        <begin position="616"/>
        <end position="646"/>
    </location>
</feature>
<feature type="compositionally biased region" description="Basic and acidic residues" evidence="9">
    <location>
        <begin position="865"/>
        <end position="874"/>
    </location>
</feature>
<evidence type="ECO:0000256" key="1">
    <source>
        <dbReference type="ARBA" id="ARBA00001936"/>
    </source>
</evidence>
<feature type="region of interest" description="Disordered" evidence="9">
    <location>
        <begin position="1029"/>
        <end position="1078"/>
    </location>
</feature>
<dbReference type="Pfam" id="PF03828">
    <property type="entry name" value="PAP_assoc"/>
    <property type="match status" value="1"/>
</dbReference>
<feature type="compositionally biased region" description="Polar residues" evidence="9">
    <location>
        <begin position="219"/>
        <end position="240"/>
    </location>
</feature>
<evidence type="ECO:0000256" key="7">
    <source>
        <dbReference type="ARBA" id="ARBA00022842"/>
    </source>
</evidence>
<comment type="cofactor">
    <cofactor evidence="2">
        <name>Mg(2+)</name>
        <dbReference type="ChEBI" id="CHEBI:18420"/>
    </cofactor>
</comment>
<keyword evidence="5" id="KW-0808">Transferase</keyword>
<feature type="region of interest" description="Disordered" evidence="9">
    <location>
        <begin position="689"/>
        <end position="711"/>
    </location>
</feature>
<feature type="compositionally biased region" description="Polar residues" evidence="9">
    <location>
        <begin position="843"/>
        <end position="852"/>
    </location>
</feature>
<dbReference type="EnsemblMetazoa" id="AEPI009446-RA">
    <property type="protein sequence ID" value="AEPI009446-PA"/>
    <property type="gene ID" value="AEPI009446"/>
</dbReference>
<keyword evidence="4" id="KW-0963">Cytoplasm</keyword>
<evidence type="ECO:0000259" key="10">
    <source>
        <dbReference type="Pfam" id="PF03828"/>
    </source>
</evidence>
<evidence type="ECO:0000256" key="5">
    <source>
        <dbReference type="ARBA" id="ARBA00022679"/>
    </source>
</evidence>
<proteinExistence type="inferred from homology"/>
<feature type="compositionally biased region" description="Low complexity" evidence="9">
    <location>
        <begin position="1029"/>
        <end position="1041"/>
    </location>
</feature>
<accession>A0A182PR64</accession>
<comment type="similarity">
    <text evidence="8">Belongs to the DNA polymerase type-B-like family. GLD2 subfamily.</text>
</comment>
<evidence type="ECO:0000313" key="12">
    <source>
        <dbReference type="EnsemblMetazoa" id="AEPI009446-PA"/>
    </source>
</evidence>
<feature type="region of interest" description="Disordered" evidence="9">
    <location>
        <begin position="728"/>
        <end position="874"/>
    </location>
</feature>
<feature type="domain" description="Poly(A) RNA polymerase mitochondrial-like central palm" evidence="11">
    <location>
        <begin position="1158"/>
        <end position="1297"/>
    </location>
</feature>
<reference evidence="13" key="1">
    <citation type="submission" date="2013-03" db="EMBL/GenBank/DDBJ databases">
        <title>The Genome Sequence of Anopheles epiroticus epiroticus2.</title>
        <authorList>
            <consortium name="The Broad Institute Genomics Platform"/>
            <person name="Neafsey D.E."/>
            <person name="Howell P."/>
            <person name="Walker B."/>
            <person name="Young S.K."/>
            <person name="Zeng Q."/>
            <person name="Gargeya S."/>
            <person name="Fitzgerald M."/>
            <person name="Haas B."/>
            <person name="Abouelleil A."/>
            <person name="Allen A.W."/>
            <person name="Alvarado L."/>
            <person name="Arachchi H.M."/>
            <person name="Berlin A.M."/>
            <person name="Chapman S.B."/>
            <person name="Gainer-Dewar J."/>
            <person name="Goldberg J."/>
            <person name="Griggs A."/>
            <person name="Gujja S."/>
            <person name="Hansen M."/>
            <person name="Howarth C."/>
            <person name="Imamovic A."/>
            <person name="Ireland A."/>
            <person name="Larimer J."/>
            <person name="McCowan C."/>
            <person name="Murphy C."/>
            <person name="Pearson M."/>
            <person name="Poon T.W."/>
            <person name="Priest M."/>
            <person name="Roberts A."/>
            <person name="Saif S."/>
            <person name="Shea T."/>
            <person name="Sisk P."/>
            <person name="Sykes S."/>
            <person name="Wortman J."/>
            <person name="Nusbaum C."/>
            <person name="Birren B."/>
        </authorList>
    </citation>
    <scope>NUCLEOTIDE SEQUENCE [LARGE SCALE GENOMIC DNA]</scope>
    <source>
        <strain evidence="13">Epiroticus2</strain>
    </source>
</reference>
<feature type="compositionally biased region" description="Basic residues" evidence="9">
    <location>
        <begin position="627"/>
        <end position="638"/>
    </location>
</feature>
<evidence type="ECO:0000259" key="11">
    <source>
        <dbReference type="Pfam" id="PF22600"/>
    </source>
</evidence>
<organism evidence="12 13">
    <name type="scientific">Anopheles epiroticus</name>
    <dbReference type="NCBI Taxonomy" id="199890"/>
    <lineage>
        <taxon>Eukaryota</taxon>
        <taxon>Metazoa</taxon>
        <taxon>Ecdysozoa</taxon>
        <taxon>Arthropoda</taxon>
        <taxon>Hexapoda</taxon>
        <taxon>Insecta</taxon>
        <taxon>Pterygota</taxon>
        <taxon>Neoptera</taxon>
        <taxon>Endopterygota</taxon>
        <taxon>Diptera</taxon>
        <taxon>Nematocera</taxon>
        <taxon>Culicoidea</taxon>
        <taxon>Culicidae</taxon>
        <taxon>Anophelinae</taxon>
        <taxon>Anopheles</taxon>
    </lineage>
</organism>
<evidence type="ECO:0000256" key="9">
    <source>
        <dbReference type="SAM" id="MobiDB-lite"/>
    </source>
</evidence>
<evidence type="ECO:0000256" key="3">
    <source>
        <dbReference type="ARBA" id="ARBA00004496"/>
    </source>
</evidence>
<feature type="compositionally biased region" description="Basic residues" evidence="9">
    <location>
        <begin position="268"/>
        <end position="277"/>
    </location>
</feature>
<feature type="region of interest" description="Disordered" evidence="9">
    <location>
        <begin position="16"/>
        <end position="37"/>
    </location>
</feature>
<protein>
    <submittedName>
        <fullName evidence="12">Uncharacterized protein</fullName>
    </submittedName>
</protein>
<feature type="compositionally biased region" description="Polar residues" evidence="9">
    <location>
        <begin position="729"/>
        <end position="740"/>
    </location>
</feature>
<name>A0A182PR64_9DIPT</name>
<dbReference type="VEuPathDB" id="VectorBase:AEPI009446"/>
<dbReference type="Gene3D" id="1.10.1410.10">
    <property type="match status" value="1"/>
</dbReference>
<feature type="domain" description="PAP-associated" evidence="10">
    <location>
        <begin position="1384"/>
        <end position="1445"/>
    </location>
</feature>
<sequence length="1496" mass="165058">MSISLCLANPCGSPATIAPETSQKTNSKMDRDRPTTSNMCEKLHHSNKACRTAVIPPFPSATVSMMYGSSKSKKYYSNASNRKKQQHIIDSLKSWNLKIAPSGLDRSEEESVAVTAASKQKKEITTSLSVAKCPNVPGDSESDNRAATIVAESIVKSSCKKKVQEYKSNKFKQEEIKGHPPVATISGTKADQDSSNNPMEQIDSKVNEASIGNVGHRQAASSHLTETEPITSSKSETSYGRSGDVSKTMPTKTYTEALSPTSCAARPGHQKHAHKSYVRSSGSSSSVASNLATAISATGGNREVNKESGGTVSGQTHVSVMSLMLQGSPKQHSEALRSKQFANNLVSCTQSKAGHTNHHAANPNQANYIPTHGTQNQSKQQTIIHQHQDQALPQTGSAVPHQYSYDFLRDVGLKMSLCTVAGGGNSGNSSSGNIAMYRGSSSQVNYNFTQQFQQHMMQHHHNNQLHQQNQCSRQSPPHQQHQLLQLHRIVPPHTTQYNRSPGSYGGEELVTQQCGMNESQAYNNYALVNATEAHNGMHIGKHYELSSYLYNQNGGGVHSQHPAIHYQQNAPAEHVPMHMNYHQNNNYQYHNRNGNTGGGGNQLSYVSQNAGRAINTVNSRDDNGRTGGKKHWNIHGKGKNGSIQSNGCKQINKVQNIGYGYRKNYHHYYNNATGGSNNYYEHITMQHTHQHLPQQQHHHHQQQPNHHYKQQHLHRNLVYVRGFDRGHGTVSTNEFSNTHQQQERKQTEATLPVEDEIAPEKPANLDAAKENEGNESKNELACDVQPNTVPNHDYREKEEFTNKTKISEEHEERVYEPNKRCSVPRSSSSSSVVSIPSTESSVLSCNSSSQRNHLPESTHANVHGYESDSSHSSDYREGTFLYSKYDETNEGKGLRSSSSTSSGISSTSAYPALAEFVPSAPSSLHASTAGLVGELIVRSQSFHGSHQNLITYGISGCGRVGDESSPVTSPKGIPRAVSGTQSVPVFGELFEHANHGHPNPIQFLNSQSVGSFGSSSSLELGLQSVAASSSSSSSSISTSSVPPNDAQSMQSGQPKARSQSGRTSPATTAHVNYRSNRSTGANAAGSLFNVATMKGQSSNGGLVRKNNQVSMSYVHRSSLPADFQYTPADRFILRAEDIEMKSPPGALTDGSVWDNMSIAIWEKFTAAQQSGEKYLQKMQLWRDLYICIKKGFPKYSLYLVGSTISGFGADSSDVDMCLVSRSAPSCYDPRLEALLNLSMVKEYFMSIPSSNFNDFSLIQAKVPILRFQDIKHGIEVDLNFNNCVGIRNTHLLHCYSQMDWRVRPLVLVVKLWAQHHNINDAKNMTISSYSLVLMVIHFLQCGTSPPVLPCLHALHPEKFMKIIDIHNIEMIERIEPYQTDNNDNLGALLLSFLEYYTKFDYEHYAISVRTSSIMPIEECRLARSYKNDPHHWKHLCIEEPFDYTNTARSVFDGEVFEQIKSTFATSWRMLKDSKNLSVLFGEPLFTPVTSTLSITS</sequence>
<dbReference type="GO" id="GO:0046872">
    <property type="term" value="F:metal ion binding"/>
    <property type="evidence" value="ECO:0007669"/>
    <property type="project" value="UniProtKB-KW"/>
</dbReference>
<evidence type="ECO:0000313" key="13">
    <source>
        <dbReference type="Proteomes" id="UP000075885"/>
    </source>
</evidence>
<dbReference type="GO" id="GO:0031123">
    <property type="term" value="P:RNA 3'-end processing"/>
    <property type="evidence" value="ECO:0007669"/>
    <property type="project" value="TreeGrafter"/>
</dbReference>
<dbReference type="SUPFAM" id="SSF81301">
    <property type="entry name" value="Nucleotidyltransferase"/>
    <property type="match status" value="1"/>
</dbReference>
<dbReference type="PANTHER" id="PTHR12271">
    <property type="entry name" value="POLY A POLYMERASE CID PAP -RELATED"/>
    <property type="match status" value="1"/>
</dbReference>
<evidence type="ECO:0000256" key="4">
    <source>
        <dbReference type="ARBA" id="ARBA00022490"/>
    </source>
</evidence>
<dbReference type="CDD" id="cd05402">
    <property type="entry name" value="NT_PAP_TUTase"/>
    <property type="match status" value="1"/>
</dbReference>
<evidence type="ECO:0000256" key="2">
    <source>
        <dbReference type="ARBA" id="ARBA00001946"/>
    </source>
</evidence>
<dbReference type="STRING" id="199890.A0A182PR64"/>
<feature type="compositionally biased region" description="Low complexity" evidence="9">
    <location>
        <begin position="823"/>
        <end position="842"/>
    </location>
</feature>
<comment type="cofactor">
    <cofactor evidence="1">
        <name>Mn(2+)</name>
        <dbReference type="ChEBI" id="CHEBI:29035"/>
    </cofactor>
</comment>
<keyword evidence="13" id="KW-1185">Reference proteome</keyword>
<reference evidence="12" key="2">
    <citation type="submission" date="2020-05" db="UniProtKB">
        <authorList>
            <consortium name="EnsemblMetazoa"/>
        </authorList>
    </citation>
    <scope>IDENTIFICATION</scope>
    <source>
        <strain evidence="12">Epiroticus2</strain>
    </source>
</reference>
<feature type="compositionally biased region" description="Polar residues" evidence="9">
    <location>
        <begin position="362"/>
        <end position="376"/>
    </location>
</feature>
<feature type="region of interest" description="Disordered" evidence="9">
    <location>
        <begin position="262"/>
        <end position="286"/>
    </location>
</feature>
<keyword evidence="7" id="KW-0460">Magnesium</keyword>
<feature type="compositionally biased region" description="Basic residues" evidence="9">
    <location>
        <begin position="696"/>
        <end position="711"/>
    </location>
</feature>
<dbReference type="Gene3D" id="3.30.460.10">
    <property type="entry name" value="Beta Polymerase, domain 2"/>
    <property type="match status" value="1"/>
</dbReference>
<evidence type="ECO:0000256" key="6">
    <source>
        <dbReference type="ARBA" id="ARBA00022723"/>
    </source>
</evidence>
<dbReference type="Pfam" id="PF22600">
    <property type="entry name" value="MTPAP-like_central"/>
    <property type="match status" value="1"/>
</dbReference>
<keyword evidence="6" id="KW-0479">Metal-binding</keyword>
<comment type="subcellular location">
    <subcellularLocation>
        <location evidence="3">Cytoplasm</location>
    </subcellularLocation>
</comment>
<evidence type="ECO:0000256" key="8">
    <source>
        <dbReference type="ARBA" id="ARBA00038491"/>
    </source>
</evidence>
<dbReference type="GO" id="GO:1990817">
    <property type="term" value="F:poly(A) RNA polymerase activity"/>
    <property type="evidence" value="ECO:0007669"/>
    <property type="project" value="TreeGrafter"/>
</dbReference>
<dbReference type="InterPro" id="IPR054708">
    <property type="entry name" value="MTPAP-like_central"/>
</dbReference>
<dbReference type="SUPFAM" id="SSF81631">
    <property type="entry name" value="PAP/OAS1 substrate-binding domain"/>
    <property type="match status" value="1"/>
</dbReference>
<dbReference type="GO" id="GO:0005737">
    <property type="term" value="C:cytoplasm"/>
    <property type="evidence" value="ECO:0007669"/>
    <property type="project" value="UniProtKB-SubCell"/>
</dbReference>
<feature type="region of interest" description="Disordered" evidence="9">
    <location>
        <begin position="214"/>
        <end position="248"/>
    </location>
</feature>
<feature type="compositionally biased region" description="Basic and acidic residues" evidence="9">
    <location>
        <begin position="792"/>
        <end position="819"/>
    </location>
</feature>
<feature type="compositionally biased region" description="Polar residues" evidence="9">
    <location>
        <begin position="1045"/>
        <end position="1078"/>
    </location>
</feature>
<dbReference type="InterPro" id="IPR002058">
    <property type="entry name" value="PAP_assoc"/>
</dbReference>